<keyword evidence="1" id="KW-0812">Transmembrane</keyword>
<dbReference type="Proteomes" id="UP001151760">
    <property type="component" value="Unassembled WGS sequence"/>
</dbReference>
<evidence type="ECO:0000313" key="4">
    <source>
        <dbReference type="Proteomes" id="UP001151760"/>
    </source>
</evidence>
<proteinExistence type="predicted"/>
<sequence length="400" mass="46113">MYKMCYLKFMDKAWQDSQKKLTIGVVSSYAAQVNSIQEKLAHKYEKLDGFSVKVRSVDGFQGGEKDIIILSTVRSNIRGSLSFISSPQRTNVALTRARHCLWILGNERTLTNSESVWKDLVSDARNRHCFFDAEADECLKMMIIGTKKELEQLDDLVNRNSVLFEHAKWKVCDCIITKLYHYAVSCIVLHVCSILCYRVLFSDDFKRSLGKLTHPRLKKQVINLLLKLSNGWRPKNRSVDLSYENSLQILKQFKVEGIYVICTIDIIKEVNYTQVLKVWNILPLEEILELTKQLGRIFFAYSDDYIYRDCEDQSEVSVNPGNARNYVENSKVSESLLRMKFYSLSCVAVSHLLFDDEVNLPMQVTDEQMDIILSGKSSFIIERSGTGKTTILTMKLFQHE</sequence>
<reference evidence="3" key="2">
    <citation type="submission" date="2022-01" db="EMBL/GenBank/DDBJ databases">
        <authorList>
            <person name="Yamashiro T."/>
            <person name="Shiraishi A."/>
            <person name="Satake H."/>
            <person name="Nakayama K."/>
        </authorList>
    </citation>
    <scope>NUCLEOTIDE SEQUENCE</scope>
</reference>
<name>A0ABQ5E421_9ASTR</name>
<evidence type="ECO:0000313" key="3">
    <source>
        <dbReference type="EMBL" id="GJT44469.1"/>
    </source>
</evidence>
<feature type="domain" description="DNA2/NAM7 helicase-like C-terminal" evidence="2">
    <location>
        <begin position="9"/>
        <end position="107"/>
    </location>
</feature>
<evidence type="ECO:0000259" key="2">
    <source>
        <dbReference type="Pfam" id="PF13087"/>
    </source>
</evidence>
<dbReference type="Pfam" id="PF13087">
    <property type="entry name" value="AAA_12"/>
    <property type="match status" value="1"/>
</dbReference>
<dbReference type="PANTHER" id="PTHR21529:SF4">
    <property type="entry name" value="TPR AND ANKYRIN REPEAT-CONTAINING PROTEIN 1"/>
    <property type="match status" value="1"/>
</dbReference>
<organism evidence="3 4">
    <name type="scientific">Tanacetum coccineum</name>
    <dbReference type="NCBI Taxonomy" id="301880"/>
    <lineage>
        <taxon>Eukaryota</taxon>
        <taxon>Viridiplantae</taxon>
        <taxon>Streptophyta</taxon>
        <taxon>Embryophyta</taxon>
        <taxon>Tracheophyta</taxon>
        <taxon>Spermatophyta</taxon>
        <taxon>Magnoliopsida</taxon>
        <taxon>eudicotyledons</taxon>
        <taxon>Gunneridae</taxon>
        <taxon>Pentapetalae</taxon>
        <taxon>asterids</taxon>
        <taxon>campanulids</taxon>
        <taxon>Asterales</taxon>
        <taxon>Asteraceae</taxon>
        <taxon>Asteroideae</taxon>
        <taxon>Anthemideae</taxon>
        <taxon>Anthemidinae</taxon>
        <taxon>Tanacetum</taxon>
    </lineage>
</organism>
<reference evidence="3" key="1">
    <citation type="journal article" date="2022" name="Int. J. Mol. Sci.">
        <title>Draft Genome of Tanacetum Coccineum: Genomic Comparison of Closely Related Tanacetum-Family Plants.</title>
        <authorList>
            <person name="Yamashiro T."/>
            <person name="Shiraishi A."/>
            <person name="Nakayama K."/>
            <person name="Satake H."/>
        </authorList>
    </citation>
    <scope>NUCLEOTIDE SEQUENCE</scope>
</reference>
<keyword evidence="4" id="KW-1185">Reference proteome</keyword>
<dbReference type="Gene3D" id="3.40.50.300">
    <property type="entry name" value="P-loop containing nucleotide triphosphate hydrolases"/>
    <property type="match status" value="1"/>
</dbReference>
<evidence type="ECO:0000256" key="1">
    <source>
        <dbReference type="SAM" id="Phobius"/>
    </source>
</evidence>
<protein>
    <submittedName>
        <fullName evidence="3">UvrD-like helicase, ATP-binding domain, P-loop containing nucleoside triphosphate hydrolase</fullName>
    </submittedName>
</protein>
<keyword evidence="1" id="KW-0472">Membrane</keyword>
<dbReference type="InterPro" id="IPR039904">
    <property type="entry name" value="TRANK1"/>
</dbReference>
<comment type="caution">
    <text evidence="3">The sequence shown here is derived from an EMBL/GenBank/DDBJ whole genome shotgun (WGS) entry which is preliminary data.</text>
</comment>
<dbReference type="PANTHER" id="PTHR21529">
    <property type="entry name" value="MAMMARY TURMOR VIRUS RECEPTOR HOMOLOG 1, 2 MTVR1, 2"/>
    <property type="match status" value="1"/>
</dbReference>
<dbReference type="InterPro" id="IPR041679">
    <property type="entry name" value="DNA2/NAM7-like_C"/>
</dbReference>
<gene>
    <name evidence="3" type="ORF">Tco_0953184</name>
</gene>
<dbReference type="CDD" id="cd18808">
    <property type="entry name" value="SF1_C_Upf1"/>
    <property type="match status" value="1"/>
</dbReference>
<dbReference type="InterPro" id="IPR047187">
    <property type="entry name" value="SF1_C_Upf1"/>
</dbReference>
<dbReference type="SUPFAM" id="SSF52540">
    <property type="entry name" value="P-loop containing nucleoside triphosphate hydrolases"/>
    <property type="match status" value="1"/>
</dbReference>
<feature type="transmembrane region" description="Helical" evidence="1">
    <location>
        <begin position="179"/>
        <end position="201"/>
    </location>
</feature>
<dbReference type="InterPro" id="IPR027417">
    <property type="entry name" value="P-loop_NTPase"/>
</dbReference>
<accession>A0ABQ5E421</accession>
<keyword evidence="1" id="KW-1133">Transmembrane helix</keyword>
<dbReference type="EMBL" id="BQNB010015816">
    <property type="protein sequence ID" value="GJT44469.1"/>
    <property type="molecule type" value="Genomic_DNA"/>
</dbReference>